<dbReference type="EMBL" id="VHIR01000004">
    <property type="protein sequence ID" value="TQE44038.1"/>
    <property type="molecule type" value="Genomic_DNA"/>
</dbReference>
<protein>
    <submittedName>
        <fullName evidence="3">Histidine phosphatase family protein</fullName>
    </submittedName>
</protein>
<dbReference type="PANTHER" id="PTHR48100:SF1">
    <property type="entry name" value="HISTIDINE PHOSPHATASE FAMILY PROTEIN-RELATED"/>
    <property type="match status" value="1"/>
</dbReference>
<dbReference type="Proteomes" id="UP000318080">
    <property type="component" value="Unassembled WGS sequence"/>
</dbReference>
<dbReference type="STRING" id="1686286.GCA_900092335_00286"/>
<dbReference type="SMART" id="SM00855">
    <property type="entry name" value="PGAM"/>
    <property type="match status" value="1"/>
</dbReference>
<dbReference type="InterPro" id="IPR013078">
    <property type="entry name" value="His_Pase_superF_clade-1"/>
</dbReference>
<accession>A0A540R8H8</accession>
<dbReference type="Pfam" id="PF00300">
    <property type="entry name" value="His_Phos_1"/>
    <property type="match status" value="1"/>
</dbReference>
<organism evidence="3 4">
    <name type="scientific">Corynebacterium phoceense</name>
    <dbReference type="NCBI Taxonomy" id="1686286"/>
    <lineage>
        <taxon>Bacteria</taxon>
        <taxon>Bacillati</taxon>
        <taxon>Actinomycetota</taxon>
        <taxon>Actinomycetes</taxon>
        <taxon>Mycobacteriales</taxon>
        <taxon>Corynebacteriaceae</taxon>
        <taxon>Corynebacterium</taxon>
    </lineage>
</organism>
<dbReference type="Gene3D" id="3.40.50.1240">
    <property type="entry name" value="Phosphoglycerate mutase-like"/>
    <property type="match status" value="1"/>
</dbReference>
<proteinExistence type="predicted"/>
<dbReference type="RefSeq" id="WP_141628697.1">
    <property type="nucleotide sequence ID" value="NZ_VHIR01000004.1"/>
</dbReference>
<gene>
    <name evidence="3" type="ORF">EJK80_04290</name>
</gene>
<dbReference type="AlphaFoldDB" id="A0A540R8H8"/>
<evidence type="ECO:0000313" key="3">
    <source>
        <dbReference type="EMBL" id="TQE44038.1"/>
    </source>
</evidence>
<keyword evidence="4" id="KW-1185">Reference proteome</keyword>
<keyword evidence="2" id="KW-0413">Isomerase</keyword>
<dbReference type="PROSITE" id="PS00175">
    <property type="entry name" value="PG_MUTASE"/>
    <property type="match status" value="1"/>
</dbReference>
<dbReference type="InterPro" id="IPR029033">
    <property type="entry name" value="His_PPase_superfam"/>
</dbReference>
<reference evidence="3 4" key="1">
    <citation type="submission" date="2019-06" db="EMBL/GenBank/DDBJ databases">
        <title>Draft genome of C. phoceense Strain 272.</title>
        <authorList>
            <person name="Pacheco L.G.C."/>
            <person name="Barberis C.M."/>
            <person name="Almuzara M.N."/>
            <person name="Traglia G.M."/>
            <person name="Santos C.S."/>
            <person name="Rocha D.J.P.G."/>
            <person name="Aguiar E.R.G.R."/>
            <person name="Vay C.A."/>
        </authorList>
    </citation>
    <scope>NUCLEOTIDE SEQUENCE [LARGE SCALE GENOMIC DNA]</scope>
    <source>
        <strain evidence="3 4">272</strain>
    </source>
</reference>
<dbReference type="InterPro" id="IPR001345">
    <property type="entry name" value="PG/BPGM_mutase_AS"/>
</dbReference>
<evidence type="ECO:0000256" key="1">
    <source>
        <dbReference type="ARBA" id="ARBA00023152"/>
    </source>
</evidence>
<dbReference type="CDD" id="cd07067">
    <property type="entry name" value="HP_PGM_like"/>
    <property type="match status" value="1"/>
</dbReference>
<sequence length="210" mass="23131">MRIYLVRHGQTFSNVEHLMDTRPPGAELTPRGRDQAAAVGLELADLIEGVPRFLSSIAIRTQQTAMAAARAFEEARGWDPYTLPVEPTPGLHEILAGIHEMSGTDATRDAYTFALRGWLTGDMNACMEGGETLRDVLGRYQPILESVVGSDSDVVVFSHGAVIRTVTTHACGVDPDFAFTGYMPNCRFTVMEPTGRFGEWTLERWADLEL</sequence>
<dbReference type="GO" id="GO:0005737">
    <property type="term" value="C:cytoplasm"/>
    <property type="evidence" value="ECO:0007669"/>
    <property type="project" value="TreeGrafter"/>
</dbReference>
<keyword evidence="1" id="KW-0324">Glycolysis</keyword>
<evidence type="ECO:0000313" key="4">
    <source>
        <dbReference type="Proteomes" id="UP000318080"/>
    </source>
</evidence>
<dbReference type="InterPro" id="IPR050275">
    <property type="entry name" value="PGM_Phosphatase"/>
</dbReference>
<evidence type="ECO:0000256" key="2">
    <source>
        <dbReference type="ARBA" id="ARBA00023235"/>
    </source>
</evidence>
<name>A0A540R8H8_9CORY</name>
<dbReference type="PANTHER" id="PTHR48100">
    <property type="entry name" value="BROAD-SPECIFICITY PHOSPHATASE YOR283W-RELATED"/>
    <property type="match status" value="1"/>
</dbReference>
<dbReference type="GO" id="GO:0016791">
    <property type="term" value="F:phosphatase activity"/>
    <property type="evidence" value="ECO:0007669"/>
    <property type="project" value="TreeGrafter"/>
</dbReference>
<dbReference type="SUPFAM" id="SSF53254">
    <property type="entry name" value="Phosphoglycerate mutase-like"/>
    <property type="match status" value="1"/>
</dbReference>
<comment type="caution">
    <text evidence="3">The sequence shown here is derived from an EMBL/GenBank/DDBJ whole genome shotgun (WGS) entry which is preliminary data.</text>
</comment>